<dbReference type="eggNOG" id="arCOG03871">
    <property type="taxonomic scope" value="Archaea"/>
</dbReference>
<dbReference type="OrthoDB" id="384299at2157"/>
<gene>
    <name evidence="2" type="ordered locus">Igni_0670</name>
</gene>
<dbReference type="InterPro" id="IPR013373">
    <property type="entry name" value="Flagellin/pilin_N_arc"/>
</dbReference>
<evidence type="ECO:0000313" key="3">
    <source>
        <dbReference type="Proteomes" id="UP000000262"/>
    </source>
</evidence>
<dbReference type="EMDB" id="EMD-8298"/>
<evidence type="ECO:0000256" key="1">
    <source>
        <dbReference type="SAM" id="Phobius"/>
    </source>
</evidence>
<evidence type="ECO:0008006" key="6">
    <source>
        <dbReference type="Google" id="ProtNLM"/>
    </source>
</evidence>
<protein>
    <recommendedName>
        <fullName evidence="6">Archaeal Type IV pilin N-terminal domain-containing protein</fullName>
    </recommendedName>
</protein>
<dbReference type="AlphaFoldDB" id="A8AAA0"/>
<dbReference type="PDB" id="3J1R">
    <property type="method" value="EM"/>
    <property type="resolution" value="7.50 A"/>
    <property type="chains" value="A/B/C/D/E/F/G/H/I/J/K/L/M/N/O/P/Q/R/S/T/U=8-33"/>
</dbReference>
<dbReference type="RefSeq" id="WP_011998704.1">
    <property type="nucleotide sequence ID" value="NC_009776.1"/>
</dbReference>
<evidence type="ECO:0000313" key="2">
    <source>
        <dbReference type="EMBL" id="ABU81852.1"/>
    </source>
</evidence>
<feature type="disulfide bond" evidence="5">
    <location>
        <begin position="111"/>
        <end position="278"/>
    </location>
</feature>
<keyword evidence="1" id="KW-0812">Transmembrane</keyword>
<dbReference type="STRING" id="453591.Igni_0670"/>
<dbReference type="EvolutionaryTrace" id="A8AAA0"/>
<feature type="transmembrane region" description="Helical" evidence="1">
    <location>
        <begin position="12"/>
        <end position="32"/>
    </location>
</feature>
<dbReference type="Proteomes" id="UP000000262">
    <property type="component" value="Chromosome"/>
</dbReference>
<dbReference type="PDB" id="5KYH">
    <property type="method" value="EM"/>
    <property type="resolution" value="4.00 A"/>
    <property type="chains" value="A/B/C/D/E/F/G/H/I/J/K/L/M/N/O/P/Q/R/S/T/U=8-310"/>
</dbReference>
<keyword evidence="3" id="KW-1185">Reference proteome</keyword>
<dbReference type="HOGENOM" id="CLU_896041_0_0_2"/>
<dbReference type="KEGG" id="iho:Igni_0670"/>
<name>A8AAA0_IGNH4</name>
<dbReference type="PDBsum" id="5KYH"/>
<keyword evidence="1" id="KW-0472">Membrane</keyword>
<accession>A8AAA0</accession>
<reference evidence="2 3" key="1">
    <citation type="journal article" date="2008" name="Genome Biol.">
        <title>A genomic analysis of the archaeal system Ignicoccus hospitalis-Nanoarchaeum equitans.</title>
        <authorList>
            <person name="Podar M."/>
            <person name="Anderson I."/>
            <person name="Makarova K.S."/>
            <person name="Elkins J.G."/>
            <person name="Ivanova N."/>
            <person name="Wall M.A."/>
            <person name="Lykidis A."/>
            <person name="Mavromatis K."/>
            <person name="Sun H."/>
            <person name="Hudson M.E."/>
            <person name="Chen W."/>
            <person name="Deciu C."/>
            <person name="Hutchison D."/>
            <person name="Eads J.R."/>
            <person name="Anderson A."/>
            <person name="Fernandes F."/>
            <person name="Szeto E."/>
            <person name="Lapidus A."/>
            <person name="Kyrpides N.C."/>
            <person name="Saier M.H.Jr."/>
            <person name="Richardson P.M."/>
            <person name="Rachel R."/>
            <person name="Huber H."/>
            <person name="Eisen J.A."/>
            <person name="Koonin E.V."/>
            <person name="Keller M."/>
            <person name="Stetter K.O."/>
        </authorList>
    </citation>
    <scope>NUCLEOTIDE SEQUENCE [LARGE SCALE GENOMIC DNA]</scope>
    <source>
        <strain evidence="3">KIN4/I / DSM 18386 / JCM 14125</strain>
    </source>
</reference>
<organism evidence="2 3">
    <name type="scientific">Ignicoccus hospitalis (strain KIN4/I / DSM 18386 / JCM 14125)</name>
    <dbReference type="NCBI Taxonomy" id="453591"/>
    <lineage>
        <taxon>Archaea</taxon>
        <taxon>Thermoproteota</taxon>
        <taxon>Thermoprotei</taxon>
        <taxon>Desulfurococcales</taxon>
        <taxon>Desulfurococcaceae</taxon>
        <taxon>Ignicoccus</taxon>
    </lineage>
</organism>
<dbReference type="NCBIfam" id="TIGR02537">
    <property type="entry name" value="arch_flag_Nterm"/>
    <property type="match status" value="1"/>
</dbReference>
<reference evidence="5" key="3">
    <citation type="journal article" date="2016" name="Proc. Natl. Acad. Sci. U.S.A.">
        <title>Archaeal flagellin combines a bacterial type IV pilin domain with an Ig-like domain.</title>
        <authorList>
            <person name="Braun T."/>
            <person name="Vos M.R."/>
            <person name="Kalisman N."/>
            <person name="Sherman N.E."/>
            <person name="Rachel R."/>
            <person name="Wirth R."/>
            <person name="Schroder G.F."/>
            <person name="Egelman E.H."/>
        </authorList>
    </citation>
    <scope>STRUCTURE BY ELECTRON MICROSCOPY (4.00 ANGSTROMS) OF 8-310</scope>
    <scope>DISULFIDE BONDS</scope>
</reference>
<dbReference type="PDBsum" id="3J1R"/>
<evidence type="ECO:0007829" key="4">
    <source>
        <dbReference type="PDB" id="3J1R"/>
    </source>
</evidence>
<keyword evidence="4 5" id="KW-0002">3D-structure</keyword>
<reference evidence="4" key="2">
    <citation type="journal article" date="2012" name="J. Mol. Biol.">
        <title>Filaments from Ignicoccus hospitalis show diversity of packing in proteins containing N-terminal type IV pilin helices.</title>
        <authorList>
            <person name="Yu X."/>
            <person name="Goforth C."/>
            <person name="Meyer C."/>
            <person name="Rachel R."/>
            <person name="Wirth R."/>
            <person name="Schroder G.F."/>
            <person name="Egelman E.H."/>
        </authorList>
    </citation>
    <scope>STRUCTURE BY ELECTRON MICROSCOPY (7.50 ANGSTROMS) OF 8-33</scope>
</reference>
<sequence>MKIARKGVSPVIATLLLILIAVAAAVLLYTWVSGLSANVAGTQVTGKSLTLIQATWARPATNVGTTISKDSFDRSKAVLILSFQPPAQVLQGGQAITIDAIDVLYQGRVVCHYDSFPMTADDKYHIGQTIGGLTAFGLVFWGFVGSTLSDFDAHNETLVPGGIIHGKSDLATQPAARGYLGGDKGVTGEVHPGEKYKPDILLSFDDQYPFATILAGTWEVNYVSTNYVETNFRNTSAVIKFDRFVNTHYSPDTQNNNGVPIFDVASASQSNFAVVIWCPNVNPNVMQSVDVKMVFSDGSTWEASVPLSIT</sequence>
<dbReference type="EMBL" id="CP000816">
    <property type="protein sequence ID" value="ABU81852.1"/>
    <property type="molecule type" value="Genomic_DNA"/>
</dbReference>
<dbReference type="GeneID" id="5562497"/>
<keyword evidence="1" id="KW-1133">Transmembrane helix</keyword>
<proteinExistence type="evidence at protein level"/>
<dbReference type="SMR" id="A8AAA0"/>
<evidence type="ECO:0007829" key="5">
    <source>
        <dbReference type="PDB" id="5KYH"/>
    </source>
</evidence>